<accession>A0A9X1YTY3</accession>
<reference evidence="1 2" key="2">
    <citation type="journal article" date="2023" name="Plant Pathol.">
        <title>Dismantling and reorganizing Pseudomonas marginalis sensu#lato.</title>
        <authorList>
            <person name="Sawada H."/>
            <person name="Fujikawa T."/>
            <person name="Satou M."/>
        </authorList>
    </citation>
    <scope>NUCLEOTIDE SEQUENCE [LARGE SCALE GENOMIC DNA]</scope>
    <source>
        <strain evidence="1 2">MAFF 302030</strain>
    </source>
</reference>
<reference evidence="1 2" key="1">
    <citation type="journal article" date="2022" name="Int. J. Syst. Evol. Microbiol.">
        <title>Pseudomonas aegrilactucae sp. nov. and Pseudomonas morbosilactucae sp. nov., pathogens causing bacterial rot of lettuce in Japan.</title>
        <authorList>
            <person name="Sawada H."/>
            <person name="Fujikawa T."/>
            <person name="Satou M."/>
        </authorList>
    </citation>
    <scope>NUCLEOTIDE SEQUENCE [LARGE SCALE GENOMIC DNA]</scope>
    <source>
        <strain evidence="1 2">MAFF 302030</strain>
    </source>
</reference>
<protein>
    <submittedName>
        <fullName evidence="1">Uncharacterized protein</fullName>
    </submittedName>
</protein>
<name>A0A9X1YTY3_9PSED</name>
<sequence length="104" mass="11958">MNELLSGASVDNVERWSFISIILSEKFLDGVPEIVRKNNRRKELEFRLHISHGEFKESDEQHRISMMLDAIERSIGLMDSLKVSDSNKEIFLDAVNGARRKLLG</sequence>
<comment type="caution">
    <text evidence="1">The sequence shown here is derived from an EMBL/GenBank/DDBJ whole genome shotgun (WGS) entry which is preliminary data.</text>
</comment>
<dbReference type="EMBL" id="JALQCW010000002">
    <property type="protein sequence ID" value="MCK9796300.1"/>
    <property type="molecule type" value="Genomic_DNA"/>
</dbReference>
<dbReference type="Proteomes" id="UP001155059">
    <property type="component" value="Unassembled WGS sequence"/>
</dbReference>
<organism evidence="1 2">
    <name type="scientific">Pseudomonas morbosilactucae</name>
    <dbReference type="NCBI Taxonomy" id="2938197"/>
    <lineage>
        <taxon>Bacteria</taxon>
        <taxon>Pseudomonadati</taxon>
        <taxon>Pseudomonadota</taxon>
        <taxon>Gammaproteobacteria</taxon>
        <taxon>Pseudomonadales</taxon>
        <taxon>Pseudomonadaceae</taxon>
        <taxon>Pseudomonas</taxon>
    </lineage>
</organism>
<dbReference type="AlphaFoldDB" id="A0A9X1YTY3"/>
<evidence type="ECO:0000313" key="2">
    <source>
        <dbReference type="Proteomes" id="UP001155059"/>
    </source>
</evidence>
<evidence type="ECO:0000313" key="1">
    <source>
        <dbReference type="EMBL" id="MCK9796300.1"/>
    </source>
</evidence>
<proteinExistence type="predicted"/>
<gene>
    <name evidence="1" type="ORF">M1B34_00680</name>
</gene>
<dbReference type="RefSeq" id="WP_268264161.1">
    <property type="nucleotide sequence ID" value="NZ_JALQCW010000002.1"/>
</dbReference>